<dbReference type="SUPFAM" id="SSF56059">
    <property type="entry name" value="Glutathione synthetase ATP-binding domain-like"/>
    <property type="match status" value="1"/>
</dbReference>
<dbReference type="Pfam" id="PF02786">
    <property type="entry name" value="CPSase_L_D2"/>
    <property type="match status" value="1"/>
</dbReference>
<dbReference type="PANTHER" id="PTHR18866">
    <property type="entry name" value="CARBOXYLASE:PYRUVATE/ACETYL-COA/PROPIONYL-COA CARBOXYLASE"/>
    <property type="match status" value="1"/>
</dbReference>
<dbReference type="InterPro" id="IPR005482">
    <property type="entry name" value="Biotin_COase_C"/>
</dbReference>
<comment type="cofactor">
    <cofactor evidence="1">
        <name>Mn(2+)</name>
        <dbReference type="ChEBI" id="CHEBI:29035"/>
    </cofactor>
</comment>
<dbReference type="Gene3D" id="3.40.50.20">
    <property type="match status" value="1"/>
</dbReference>
<dbReference type="FunFam" id="3.30.1490.20:FF:000003">
    <property type="entry name" value="acetyl-CoA carboxylase isoform X1"/>
    <property type="match status" value="1"/>
</dbReference>
<dbReference type="Pfam" id="PF00289">
    <property type="entry name" value="Biotin_carb_N"/>
    <property type="match status" value="1"/>
</dbReference>
<evidence type="ECO:0000256" key="7">
    <source>
        <dbReference type="ARBA" id="ARBA00023211"/>
    </source>
</evidence>
<dbReference type="GO" id="GO:0004075">
    <property type="term" value="F:biotin carboxylase activity"/>
    <property type="evidence" value="ECO:0007669"/>
    <property type="project" value="UniProtKB-EC"/>
</dbReference>
<reference evidence="13" key="1">
    <citation type="submission" date="2018-12" db="EMBL/GenBank/DDBJ databases">
        <title>A new species of lactobacillus.</title>
        <authorList>
            <person name="Jian Y."/>
            <person name="Xin L."/>
            <person name="Hong Z.J."/>
            <person name="Ming L.Z."/>
            <person name="Hong X.Z."/>
        </authorList>
    </citation>
    <scope>NUCLEOTIDE SEQUENCE [LARGE SCALE GENOMIC DNA]</scope>
    <source>
        <strain evidence="13">HSLZ-75</strain>
    </source>
</reference>
<dbReference type="Pfam" id="PF02785">
    <property type="entry name" value="Biotin_carb_C"/>
    <property type="match status" value="1"/>
</dbReference>
<dbReference type="SUPFAM" id="SSF52440">
    <property type="entry name" value="PreATP-grasp domain"/>
    <property type="match status" value="1"/>
</dbReference>
<dbReference type="SUPFAM" id="SSF51246">
    <property type="entry name" value="Rudiment single hybrid motif"/>
    <property type="match status" value="1"/>
</dbReference>
<evidence type="ECO:0000259" key="11">
    <source>
        <dbReference type="PROSITE" id="PS50979"/>
    </source>
</evidence>
<dbReference type="GO" id="GO:0005524">
    <property type="term" value="F:ATP binding"/>
    <property type="evidence" value="ECO:0007669"/>
    <property type="project" value="UniProtKB-UniRule"/>
</dbReference>
<dbReference type="Gene3D" id="3.30.1490.20">
    <property type="entry name" value="ATP-grasp fold, A domain"/>
    <property type="match status" value="1"/>
</dbReference>
<evidence type="ECO:0000256" key="3">
    <source>
        <dbReference type="ARBA" id="ARBA00013263"/>
    </source>
</evidence>
<dbReference type="Gene3D" id="3.30.470.20">
    <property type="entry name" value="ATP-grasp fold, B domain"/>
    <property type="match status" value="1"/>
</dbReference>
<dbReference type="EC" id="6.3.4.14" evidence="3"/>
<dbReference type="NCBIfam" id="NF006367">
    <property type="entry name" value="PRK08591.1"/>
    <property type="match status" value="1"/>
</dbReference>
<keyword evidence="5 9" id="KW-0547">Nucleotide-binding</keyword>
<keyword evidence="6 9" id="KW-0067">ATP-binding</keyword>
<dbReference type="Proteomes" id="UP000294321">
    <property type="component" value="Chromosome"/>
</dbReference>
<dbReference type="PANTHER" id="PTHR18866:SF33">
    <property type="entry name" value="METHYLCROTONOYL-COA CARBOXYLASE SUBUNIT ALPHA, MITOCHONDRIAL-RELATED"/>
    <property type="match status" value="1"/>
</dbReference>
<proteinExistence type="predicted"/>
<comment type="cofactor">
    <cofactor evidence="2">
        <name>Mg(2+)</name>
        <dbReference type="ChEBI" id="CHEBI:18420"/>
    </cofactor>
</comment>
<dbReference type="PROSITE" id="PS50975">
    <property type="entry name" value="ATP_GRASP"/>
    <property type="match status" value="1"/>
</dbReference>
<keyword evidence="7" id="KW-0464">Manganese</keyword>
<evidence type="ECO:0000256" key="9">
    <source>
        <dbReference type="PROSITE-ProRule" id="PRU00409"/>
    </source>
</evidence>
<evidence type="ECO:0000313" key="13">
    <source>
        <dbReference type="Proteomes" id="UP000294321"/>
    </source>
</evidence>
<feature type="domain" description="ATP-grasp" evidence="10">
    <location>
        <begin position="120"/>
        <end position="318"/>
    </location>
</feature>
<dbReference type="InterPro" id="IPR011761">
    <property type="entry name" value="ATP-grasp"/>
</dbReference>
<dbReference type="SMART" id="SM00878">
    <property type="entry name" value="Biotin_carb_C"/>
    <property type="match status" value="1"/>
</dbReference>
<dbReference type="InterPro" id="IPR005479">
    <property type="entry name" value="CPAse_ATP-bd"/>
</dbReference>
<dbReference type="OrthoDB" id="9807469at2"/>
<accession>A0A4V1ALI3</accession>
<gene>
    <name evidence="12" type="ORF">ELX58_00535</name>
</gene>
<dbReference type="EMBL" id="CP034726">
    <property type="protein sequence ID" value="QBP17699.1"/>
    <property type="molecule type" value="Genomic_DNA"/>
</dbReference>
<keyword evidence="4" id="KW-0436">Ligase</keyword>
<evidence type="ECO:0000256" key="1">
    <source>
        <dbReference type="ARBA" id="ARBA00001936"/>
    </source>
</evidence>
<dbReference type="AlphaFoldDB" id="A0A4V1ALI3"/>
<organism evidence="12 13">
    <name type="scientific">Acetilactobacillus jinshanensis</name>
    <dbReference type="NCBI Taxonomy" id="1720083"/>
    <lineage>
        <taxon>Bacteria</taxon>
        <taxon>Bacillati</taxon>
        <taxon>Bacillota</taxon>
        <taxon>Bacilli</taxon>
        <taxon>Lactobacillales</taxon>
        <taxon>Lactobacillaceae</taxon>
        <taxon>Acetilactobacillus</taxon>
    </lineage>
</organism>
<dbReference type="InterPro" id="IPR016185">
    <property type="entry name" value="PreATP-grasp_dom_sf"/>
</dbReference>
<evidence type="ECO:0000256" key="2">
    <source>
        <dbReference type="ARBA" id="ARBA00001946"/>
    </source>
</evidence>
<keyword evidence="8" id="KW-0092">Biotin</keyword>
<dbReference type="PROSITE" id="PS50979">
    <property type="entry name" value="BC"/>
    <property type="match status" value="1"/>
</dbReference>
<evidence type="ECO:0000313" key="12">
    <source>
        <dbReference type="EMBL" id="QBP17699.1"/>
    </source>
</evidence>
<dbReference type="InterPro" id="IPR011054">
    <property type="entry name" value="Rudment_hybrid_motif"/>
</dbReference>
<protein>
    <recommendedName>
        <fullName evidence="3">biotin carboxylase</fullName>
        <ecNumber evidence="3">6.3.4.14</ecNumber>
    </recommendedName>
</protein>
<name>A0A4V1ALI3_9LACO</name>
<evidence type="ECO:0000259" key="10">
    <source>
        <dbReference type="PROSITE" id="PS50975"/>
    </source>
</evidence>
<dbReference type="InterPro" id="IPR013815">
    <property type="entry name" value="ATP_grasp_subdomain_1"/>
</dbReference>
<evidence type="ECO:0000256" key="4">
    <source>
        <dbReference type="ARBA" id="ARBA00022598"/>
    </source>
</evidence>
<dbReference type="PROSITE" id="PS00866">
    <property type="entry name" value="CPSASE_1"/>
    <property type="match status" value="1"/>
</dbReference>
<evidence type="ECO:0000256" key="8">
    <source>
        <dbReference type="ARBA" id="ARBA00023267"/>
    </source>
</evidence>
<dbReference type="InterPro" id="IPR050856">
    <property type="entry name" value="Biotin_carboxylase_complex"/>
</dbReference>
<feature type="domain" description="Biotin carboxylation" evidence="11">
    <location>
        <begin position="1"/>
        <end position="448"/>
    </location>
</feature>
<evidence type="ECO:0000256" key="6">
    <source>
        <dbReference type="ARBA" id="ARBA00022840"/>
    </source>
</evidence>
<sequence>MFKKVLIANRGEIAVQIIRALHEMGIKAVAVYSTADRNSMFVHLADQAVCIGGPLPAQSYINMGAIIDAAVLTGCDAIHPGYGFLSENAEFAALCEDCHIKFIGPSSKAISLMGDKASAKVTMKKVGIPTIPGSDGNLKNVHEALDLAHKMGYPVMLKATAGGGGKGIRKATDDNSLIHEFQADQREAQLDYNNGAIYMEKDIQNAKHVEMQAIADDFGHVVYFPERDCSLQREHQKVLEETPCSEVSPKERKYLGSLVTKAMKATHYTNTGTVEFLLDEDNHKFYFMEMNARLQVEHTITEEVSNVQLIKDQILVAEGQPLPYTQKDIHLNSYAMECRINAEDPAKNFMPTPGKIIYANFPFGTKGVRIDSGVRQGDVISPYYDSMIAKIIVHMPTKKQAVSKMARVLKEFDIKGVHTNRQFLLDLVRDKGFQEGNFNNRYIEQSFLKDWMSKHAKD</sequence>
<evidence type="ECO:0000256" key="5">
    <source>
        <dbReference type="ARBA" id="ARBA00022741"/>
    </source>
</evidence>
<dbReference type="GO" id="GO:0046872">
    <property type="term" value="F:metal ion binding"/>
    <property type="evidence" value="ECO:0007669"/>
    <property type="project" value="InterPro"/>
</dbReference>
<dbReference type="KEGG" id="lji:ELX58_00535"/>
<dbReference type="FunFam" id="3.40.50.20:FF:000010">
    <property type="entry name" value="Propionyl-CoA carboxylase subunit alpha"/>
    <property type="match status" value="1"/>
</dbReference>
<dbReference type="RefSeq" id="WP_133441244.1">
    <property type="nucleotide sequence ID" value="NZ_CP034726.1"/>
</dbReference>
<keyword evidence="13" id="KW-1185">Reference proteome</keyword>
<dbReference type="PROSITE" id="PS00867">
    <property type="entry name" value="CPSASE_2"/>
    <property type="match status" value="1"/>
</dbReference>
<dbReference type="InterPro" id="IPR011764">
    <property type="entry name" value="Biotin_carboxylation_dom"/>
</dbReference>
<dbReference type="InterPro" id="IPR005481">
    <property type="entry name" value="BC-like_N"/>
</dbReference>